<organism evidence="3 4">
    <name type="scientific">Faecalicoccus acidiformans</name>
    <dbReference type="NCBI Taxonomy" id="915173"/>
    <lineage>
        <taxon>Bacteria</taxon>
        <taxon>Bacillati</taxon>
        <taxon>Bacillota</taxon>
        <taxon>Erysipelotrichia</taxon>
        <taxon>Erysipelotrichales</taxon>
        <taxon>Erysipelotrichaceae</taxon>
        <taxon>Faecalicoccus</taxon>
    </lineage>
</organism>
<accession>A0A7W8D059</accession>
<keyword evidence="1" id="KW-1133">Transmembrane helix</keyword>
<dbReference type="Pfam" id="PF01841">
    <property type="entry name" value="Transglut_core"/>
    <property type="match status" value="1"/>
</dbReference>
<dbReference type="EMBL" id="JACHHD010000006">
    <property type="protein sequence ID" value="MBB5184746.1"/>
    <property type="molecule type" value="Genomic_DNA"/>
</dbReference>
<evidence type="ECO:0000256" key="1">
    <source>
        <dbReference type="SAM" id="Phobius"/>
    </source>
</evidence>
<feature type="transmembrane region" description="Helical" evidence="1">
    <location>
        <begin position="573"/>
        <end position="591"/>
    </location>
</feature>
<feature type="domain" description="Transglutaminase-like" evidence="2">
    <location>
        <begin position="449"/>
        <end position="524"/>
    </location>
</feature>
<feature type="transmembrane region" description="Helical" evidence="1">
    <location>
        <begin position="160"/>
        <end position="177"/>
    </location>
</feature>
<dbReference type="PANTHER" id="PTHR42736:SF1">
    <property type="entry name" value="PROTEIN-GLUTAMINE GAMMA-GLUTAMYLTRANSFERASE"/>
    <property type="match status" value="1"/>
</dbReference>
<name>A0A7W8D059_9FIRM</name>
<evidence type="ECO:0000313" key="4">
    <source>
        <dbReference type="Proteomes" id="UP000521313"/>
    </source>
</evidence>
<feature type="transmembrane region" description="Helical" evidence="1">
    <location>
        <begin position="184"/>
        <end position="205"/>
    </location>
</feature>
<dbReference type="InterPro" id="IPR052901">
    <property type="entry name" value="Bact_TGase-like"/>
</dbReference>
<keyword evidence="1" id="KW-0812">Transmembrane</keyword>
<sequence>MRPSKLIEKNRTPSQHKLTLLDSVLFYGAILFLCTCIASITLIEVPFILYLGFFGIGTIYLALNFLFPDRSIWILAIGHFLILLSSIFLWDKLIEEMDLILYATKMPIEINTFLSLIVIFLMIWLFTFLVLWPKPWIFTLGILLFLSVFALSGYSFSGYWVPLLFGFLVFVWYKPLIQTQSQNWILPLGLIGMGCVLGWMLTFVIETPATQMATRFEETINDVFQKGEIDSHHANSGVIWRGNNYPDDALLFTVESDEPIESPLYFKSFTGSTYQDGQWEQDTENRLESLIQSAYSGYISPYQIKNRLTSLQMTLAEETDCQPQQIMIQSDLIDYENLLPYYSLGSFIKEKTLYATSYLDLNQKDRIAEDKYSQDQRFFNEAYEESIQFAYTDVETENLPKLEQLVKENPKTDRNAVTAMIVRLLQEYTTYTRTPGYMSQSQDVVEAFLFDQQKGYCIHYASVAALLYQMYDIPARYVSGYVVYPDDFQEDHGHYIASIPEDHAHAWVELYFEGVGWTPVEMTPDSNGQIHATYPGLDQEELQDLIKKDTSNFSLLNQNQFAGSRNWNKMKPLFMITLIILCLGLIIVFAIRYRHHLKAMRHWKAKNYIASILDMLKIVPGLEETSFTQKDFVHQVHSALPELQLETIQKLQDLAHQVYYSSHSISKNELPRFHNLYKKVIEKKLPKPKLLFYRYIRCLII</sequence>
<feature type="transmembrane region" description="Helical" evidence="1">
    <location>
        <begin position="110"/>
        <end position="131"/>
    </location>
</feature>
<dbReference type="SUPFAM" id="SSF54001">
    <property type="entry name" value="Cysteine proteinases"/>
    <property type="match status" value="1"/>
</dbReference>
<dbReference type="Gene3D" id="3.10.620.30">
    <property type="match status" value="1"/>
</dbReference>
<comment type="caution">
    <text evidence="3">The sequence shown here is derived from an EMBL/GenBank/DDBJ whole genome shotgun (WGS) entry which is preliminary data.</text>
</comment>
<proteinExistence type="predicted"/>
<protein>
    <submittedName>
        <fullName evidence="3">Uncharacterized membrane protein YidH (DUF202 family)</fullName>
    </submittedName>
</protein>
<feature type="transmembrane region" description="Helical" evidence="1">
    <location>
        <begin position="136"/>
        <end position="154"/>
    </location>
</feature>
<dbReference type="Proteomes" id="UP000521313">
    <property type="component" value="Unassembled WGS sequence"/>
</dbReference>
<feature type="transmembrane region" description="Helical" evidence="1">
    <location>
        <begin position="47"/>
        <end position="67"/>
    </location>
</feature>
<reference evidence="3 4" key="1">
    <citation type="submission" date="2020-08" db="EMBL/GenBank/DDBJ databases">
        <title>Genomic Encyclopedia of Type Strains, Phase IV (KMG-IV): sequencing the most valuable type-strain genomes for metagenomic binning, comparative biology and taxonomic classification.</title>
        <authorList>
            <person name="Goeker M."/>
        </authorList>
    </citation>
    <scope>NUCLEOTIDE SEQUENCE [LARGE SCALE GENOMIC DNA]</scope>
    <source>
        <strain evidence="3 4">DSM 26963</strain>
    </source>
</reference>
<dbReference type="PANTHER" id="PTHR42736">
    <property type="entry name" value="PROTEIN-GLUTAMINE GAMMA-GLUTAMYLTRANSFERASE"/>
    <property type="match status" value="1"/>
</dbReference>
<feature type="transmembrane region" description="Helical" evidence="1">
    <location>
        <begin position="20"/>
        <end position="41"/>
    </location>
</feature>
<evidence type="ECO:0000259" key="2">
    <source>
        <dbReference type="SMART" id="SM00460"/>
    </source>
</evidence>
<evidence type="ECO:0000313" key="3">
    <source>
        <dbReference type="EMBL" id="MBB5184746.1"/>
    </source>
</evidence>
<dbReference type="RefSeq" id="WP_183374987.1">
    <property type="nucleotide sequence ID" value="NZ_JACHHD010000006.1"/>
</dbReference>
<dbReference type="InterPro" id="IPR002931">
    <property type="entry name" value="Transglutaminase-like"/>
</dbReference>
<feature type="transmembrane region" description="Helical" evidence="1">
    <location>
        <begin position="72"/>
        <end position="90"/>
    </location>
</feature>
<keyword evidence="1" id="KW-0472">Membrane</keyword>
<dbReference type="AlphaFoldDB" id="A0A7W8D059"/>
<dbReference type="SMART" id="SM00460">
    <property type="entry name" value="TGc"/>
    <property type="match status" value="1"/>
</dbReference>
<dbReference type="InterPro" id="IPR038765">
    <property type="entry name" value="Papain-like_cys_pep_sf"/>
</dbReference>
<gene>
    <name evidence="3" type="ORF">HNQ43_000789</name>
</gene>